<dbReference type="AlphaFoldDB" id="A0A917ERB0"/>
<evidence type="ECO:0000256" key="7">
    <source>
        <dbReference type="ARBA" id="ARBA00016549"/>
    </source>
</evidence>
<evidence type="ECO:0000256" key="13">
    <source>
        <dbReference type="PIRSR" id="PIRSR605493-1"/>
    </source>
</evidence>
<dbReference type="PANTHER" id="PTHR33254">
    <property type="entry name" value="4-HYDROXY-4-METHYL-2-OXOGLUTARATE ALDOLASE 3-RELATED"/>
    <property type="match status" value="1"/>
</dbReference>
<gene>
    <name evidence="14" type="ORF">GCM10011401_27980</name>
</gene>
<protein>
    <recommendedName>
        <fullName evidence="7">Putative 4-hydroxy-4-methyl-2-oxoglutarate aldolase</fullName>
        <ecNumber evidence="6">4.1.1.112</ecNumber>
        <ecNumber evidence="5">4.1.3.17</ecNumber>
    </recommendedName>
    <alternativeName>
        <fullName evidence="11">Oxaloacetate decarboxylase</fullName>
    </alternativeName>
    <alternativeName>
        <fullName evidence="9">Regulator of ribonuclease activity homolog</fullName>
    </alternativeName>
    <alternativeName>
        <fullName evidence="10">RraA-like protein</fullName>
    </alternativeName>
</protein>
<dbReference type="EMBL" id="BMIS01000024">
    <property type="protein sequence ID" value="GGE79082.1"/>
    <property type="molecule type" value="Genomic_DNA"/>
</dbReference>
<dbReference type="InterPro" id="IPR005493">
    <property type="entry name" value="RraA/RraA-like"/>
</dbReference>
<comment type="catalytic activity">
    <reaction evidence="1">
        <text>4-hydroxy-4-methyl-2-oxoglutarate = 2 pyruvate</text>
        <dbReference type="Rhea" id="RHEA:22748"/>
        <dbReference type="ChEBI" id="CHEBI:15361"/>
        <dbReference type="ChEBI" id="CHEBI:58276"/>
        <dbReference type="EC" id="4.1.3.17"/>
    </reaction>
</comment>
<comment type="catalytic activity">
    <reaction evidence="12">
        <text>oxaloacetate + H(+) = pyruvate + CO2</text>
        <dbReference type="Rhea" id="RHEA:15641"/>
        <dbReference type="ChEBI" id="CHEBI:15361"/>
        <dbReference type="ChEBI" id="CHEBI:15378"/>
        <dbReference type="ChEBI" id="CHEBI:16452"/>
        <dbReference type="ChEBI" id="CHEBI:16526"/>
        <dbReference type="EC" id="4.1.1.112"/>
    </reaction>
</comment>
<evidence type="ECO:0000256" key="10">
    <source>
        <dbReference type="ARBA" id="ARBA00030169"/>
    </source>
</evidence>
<name>A0A917ERB0_9MICC</name>
<dbReference type="Pfam" id="PF03737">
    <property type="entry name" value="RraA-like"/>
    <property type="match status" value="1"/>
</dbReference>
<evidence type="ECO:0000313" key="14">
    <source>
        <dbReference type="EMBL" id="GGE79082.1"/>
    </source>
</evidence>
<dbReference type="GO" id="GO:0047443">
    <property type="term" value="F:4-hydroxy-4-methyl-2-oxoglutarate aldolase activity"/>
    <property type="evidence" value="ECO:0007669"/>
    <property type="project" value="UniProtKB-EC"/>
</dbReference>
<keyword evidence="13" id="KW-0479">Metal-binding</keyword>
<keyword evidence="15" id="KW-1185">Reference proteome</keyword>
<evidence type="ECO:0000256" key="11">
    <source>
        <dbReference type="ARBA" id="ARBA00032305"/>
    </source>
</evidence>
<reference evidence="14" key="1">
    <citation type="journal article" date="2014" name="Int. J. Syst. Evol. Microbiol.">
        <title>Complete genome sequence of Corynebacterium casei LMG S-19264T (=DSM 44701T), isolated from a smear-ripened cheese.</title>
        <authorList>
            <consortium name="US DOE Joint Genome Institute (JGI-PGF)"/>
            <person name="Walter F."/>
            <person name="Albersmeier A."/>
            <person name="Kalinowski J."/>
            <person name="Ruckert C."/>
        </authorList>
    </citation>
    <scope>NUCLEOTIDE SEQUENCE</scope>
    <source>
        <strain evidence="14">CGMCC 1.15388</strain>
    </source>
</reference>
<comment type="function">
    <text evidence="8">Catalyzes the aldol cleavage of 4-hydroxy-4-methyl-2-oxoglutarate (HMG) into 2 molecules of pyruvate. Also contains a secondary oxaloacetate (OAA) decarboxylase activity due to the common pyruvate enolate transition state formed following C-C bond cleavage in the retro-aldol and decarboxylation reactions.</text>
</comment>
<dbReference type="CDD" id="cd16841">
    <property type="entry name" value="RraA_family"/>
    <property type="match status" value="1"/>
</dbReference>
<evidence type="ECO:0000256" key="12">
    <source>
        <dbReference type="ARBA" id="ARBA00047973"/>
    </source>
</evidence>
<evidence type="ECO:0000313" key="15">
    <source>
        <dbReference type="Proteomes" id="UP000633136"/>
    </source>
</evidence>
<keyword evidence="14" id="KW-0808">Transferase</keyword>
<comment type="caution">
    <text evidence="14">The sequence shown here is derived from an EMBL/GenBank/DDBJ whole genome shotgun (WGS) entry which is preliminary data.</text>
</comment>
<dbReference type="InterPro" id="IPR036704">
    <property type="entry name" value="RraA/RraA-like_sf"/>
</dbReference>
<proteinExistence type="inferred from homology"/>
<dbReference type="PANTHER" id="PTHR33254:SF4">
    <property type="entry name" value="4-HYDROXY-4-METHYL-2-OXOGLUTARATE ALDOLASE 3-RELATED"/>
    <property type="match status" value="1"/>
</dbReference>
<dbReference type="Gene3D" id="3.50.30.40">
    <property type="entry name" value="Ribonuclease E inhibitor RraA/RraA-like"/>
    <property type="match status" value="1"/>
</dbReference>
<dbReference type="GO" id="GO:0008168">
    <property type="term" value="F:methyltransferase activity"/>
    <property type="evidence" value="ECO:0007669"/>
    <property type="project" value="UniProtKB-KW"/>
</dbReference>
<dbReference type="Proteomes" id="UP000633136">
    <property type="component" value="Unassembled WGS sequence"/>
</dbReference>
<sequence>MPECVVHARPPAPDRATIQTLRAFPTAAISDGLGRIGGAPGLRPFTKAVEIAGPAFTVHTRPGDNLAVHQALDLIEPGEILVVAGGGDRTRALIGGLACHYAERRGVAGIIVDGAVRDLTELGEMSMPIFALDFSHQGPYKEGPGELGGPVAIRGTSVDTGDVVVTDEDGVAFVPRARIAEAAQGAQAIAENEERSMAAIARDSWERSFLAEVTLRHIDRAPTESS</sequence>
<comment type="similarity">
    <text evidence="3">Belongs to the class II aldolase/RraA-like family.</text>
</comment>
<keyword evidence="14" id="KW-0489">Methyltransferase</keyword>
<comment type="subunit">
    <text evidence="4">Homotrimer.</text>
</comment>
<reference evidence="14" key="2">
    <citation type="submission" date="2020-09" db="EMBL/GenBank/DDBJ databases">
        <authorList>
            <person name="Sun Q."/>
            <person name="Zhou Y."/>
        </authorList>
    </citation>
    <scope>NUCLEOTIDE SEQUENCE</scope>
    <source>
        <strain evidence="14">CGMCC 1.15388</strain>
    </source>
</reference>
<dbReference type="GO" id="GO:0008948">
    <property type="term" value="F:oxaloacetate decarboxylase activity"/>
    <property type="evidence" value="ECO:0007669"/>
    <property type="project" value="UniProtKB-EC"/>
</dbReference>
<comment type="cofactor">
    <cofactor evidence="13">
        <name>Mg(2+)</name>
        <dbReference type="ChEBI" id="CHEBI:18420"/>
    </cofactor>
</comment>
<evidence type="ECO:0000256" key="2">
    <source>
        <dbReference type="ARBA" id="ARBA00001968"/>
    </source>
</evidence>
<keyword evidence="13" id="KW-0460">Magnesium</keyword>
<dbReference type="GO" id="GO:0032259">
    <property type="term" value="P:methylation"/>
    <property type="evidence" value="ECO:0007669"/>
    <property type="project" value="UniProtKB-KW"/>
</dbReference>
<feature type="binding site" evidence="13">
    <location>
        <position position="117"/>
    </location>
    <ligand>
        <name>substrate</name>
    </ligand>
</feature>
<evidence type="ECO:0000256" key="1">
    <source>
        <dbReference type="ARBA" id="ARBA00001342"/>
    </source>
</evidence>
<dbReference type="GO" id="GO:0046872">
    <property type="term" value="F:metal ion binding"/>
    <property type="evidence" value="ECO:0007669"/>
    <property type="project" value="UniProtKB-KW"/>
</dbReference>
<dbReference type="NCBIfam" id="NF004850">
    <property type="entry name" value="PRK06201.1"/>
    <property type="match status" value="1"/>
</dbReference>
<evidence type="ECO:0000256" key="3">
    <source>
        <dbReference type="ARBA" id="ARBA00008621"/>
    </source>
</evidence>
<evidence type="ECO:0000256" key="9">
    <source>
        <dbReference type="ARBA" id="ARBA00029596"/>
    </source>
</evidence>
<dbReference type="RefSeq" id="WP_188687015.1">
    <property type="nucleotide sequence ID" value="NZ_BMIS01000024.1"/>
</dbReference>
<accession>A0A917ERB0</accession>
<dbReference type="EC" id="4.1.1.112" evidence="6"/>
<dbReference type="EC" id="4.1.3.17" evidence="5"/>
<evidence type="ECO:0000256" key="8">
    <source>
        <dbReference type="ARBA" id="ARBA00025046"/>
    </source>
</evidence>
<comment type="cofactor">
    <cofactor evidence="2">
        <name>a divalent metal cation</name>
        <dbReference type="ChEBI" id="CHEBI:60240"/>
    </cofactor>
</comment>
<evidence type="ECO:0000256" key="5">
    <source>
        <dbReference type="ARBA" id="ARBA00012213"/>
    </source>
</evidence>
<feature type="binding site" evidence="13">
    <location>
        <begin position="95"/>
        <end position="98"/>
    </location>
    <ligand>
        <name>substrate</name>
    </ligand>
</feature>
<feature type="binding site" evidence="13">
    <location>
        <position position="118"/>
    </location>
    <ligand>
        <name>Mg(2+)</name>
        <dbReference type="ChEBI" id="CHEBI:18420"/>
    </ligand>
</feature>
<evidence type="ECO:0000256" key="6">
    <source>
        <dbReference type="ARBA" id="ARBA00012947"/>
    </source>
</evidence>
<dbReference type="SUPFAM" id="SSF89562">
    <property type="entry name" value="RraA-like"/>
    <property type="match status" value="1"/>
</dbReference>
<organism evidence="14 15">
    <name type="scientific">Nesterenkonia cremea</name>
    <dbReference type="NCBI Taxonomy" id="1882340"/>
    <lineage>
        <taxon>Bacteria</taxon>
        <taxon>Bacillati</taxon>
        <taxon>Actinomycetota</taxon>
        <taxon>Actinomycetes</taxon>
        <taxon>Micrococcales</taxon>
        <taxon>Micrococcaceae</taxon>
        <taxon>Nesterenkonia</taxon>
    </lineage>
</organism>
<evidence type="ECO:0000256" key="4">
    <source>
        <dbReference type="ARBA" id="ARBA00011233"/>
    </source>
</evidence>